<evidence type="ECO:0000313" key="3">
    <source>
        <dbReference type="Proteomes" id="UP001464555"/>
    </source>
</evidence>
<dbReference type="InterPro" id="IPR032710">
    <property type="entry name" value="NTF2-like_dom_sf"/>
</dbReference>
<protein>
    <submittedName>
        <fullName evidence="2">Nuclear transport factor 2 family protein</fullName>
    </submittedName>
</protein>
<dbReference type="Proteomes" id="UP001464555">
    <property type="component" value="Unassembled WGS sequence"/>
</dbReference>
<dbReference type="EMBL" id="JBBYHR010000001">
    <property type="protein sequence ID" value="MEL1242641.1"/>
    <property type="molecule type" value="Genomic_DNA"/>
</dbReference>
<sequence>MKKSFSIIVLILLASISGCEKKEPLKTVTETTGKATPEDMAKKEVIALMDTFHNALKNKKGDDFKNLLDSNGLYCGTDPTEIYNRDTYAENMAEALNDPTLGTIAYTVDTREIRIDGSGTTATIMEQYKIDLFSPEIPWRLVSHAVKKDGTWIIDFLSFTLVPTNAQQEKMNKVILAK</sequence>
<accession>A0ABU9HR68</accession>
<organism evidence="2 3">
    <name type="scientific">Flavobacterium arundinis</name>
    <dbReference type="NCBI Taxonomy" id="3139143"/>
    <lineage>
        <taxon>Bacteria</taxon>
        <taxon>Pseudomonadati</taxon>
        <taxon>Bacteroidota</taxon>
        <taxon>Flavobacteriia</taxon>
        <taxon>Flavobacteriales</taxon>
        <taxon>Flavobacteriaceae</taxon>
        <taxon>Flavobacterium</taxon>
    </lineage>
</organism>
<dbReference type="InterPro" id="IPR037401">
    <property type="entry name" value="SnoaL-like"/>
</dbReference>
<dbReference type="SUPFAM" id="SSF54427">
    <property type="entry name" value="NTF2-like"/>
    <property type="match status" value="1"/>
</dbReference>
<evidence type="ECO:0000259" key="1">
    <source>
        <dbReference type="Pfam" id="PF13474"/>
    </source>
</evidence>
<dbReference type="RefSeq" id="WP_341694967.1">
    <property type="nucleotide sequence ID" value="NZ_JBBYHR010000001.1"/>
</dbReference>
<keyword evidence="3" id="KW-1185">Reference proteome</keyword>
<reference evidence="2 3" key="1">
    <citation type="submission" date="2024-04" db="EMBL/GenBank/DDBJ databases">
        <title>Flavobacterium sp. DGU11 16S ribosomal RNA gene Genome sequencing and assembly.</title>
        <authorList>
            <person name="Park S."/>
        </authorList>
    </citation>
    <scope>NUCLEOTIDE SEQUENCE [LARGE SCALE GENOMIC DNA]</scope>
    <source>
        <strain evidence="2 3">DGU11</strain>
    </source>
</reference>
<comment type="caution">
    <text evidence="2">The sequence shown here is derived from an EMBL/GenBank/DDBJ whole genome shotgun (WGS) entry which is preliminary data.</text>
</comment>
<name>A0ABU9HR68_9FLAO</name>
<gene>
    <name evidence="2" type="ORF">AAEO56_00090</name>
</gene>
<feature type="domain" description="SnoaL-like" evidence="1">
    <location>
        <begin position="45"/>
        <end position="154"/>
    </location>
</feature>
<evidence type="ECO:0000313" key="2">
    <source>
        <dbReference type="EMBL" id="MEL1242641.1"/>
    </source>
</evidence>
<dbReference type="PROSITE" id="PS51257">
    <property type="entry name" value="PROKAR_LIPOPROTEIN"/>
    <property type="match status" value="1"/>
</dbReference>
<dbReference type="Gene3D" id="3.10.450.50">
    <property type="match status" value="1"/>
</dbReference>
<proteinExistence type="predicted"/>
<dbReference type="Pfam" id="PF13474">
    <property type="entry name" value="SnoaL_3"/>
    <property type="match status" value="1"/>
</dbReference>